<proteinExistence type="predicted"/>
<evidence type="ECO:0000313" key="5">
    <source>
        <dbReference type="EMBL" id="CAF4229848.1"/>
    </source>
</evidence>
<feature type="compositionally biased region" description="Polar residues" evidence="1">
    <location>
        <begin position="77"/>
        <end position="176"/>
    </location>
</feature>
<evidence type="ECO:0000256" key="3">
    <source>
        <dbReference type="SAM" id="SignalP"/>
    </source>
</evidence>
<feature type="region of interest" description="Disordered" evidence="1">
    <location>
        <begin position="20"/>
        <end position="189"/>
    </location>
</feature>
<comment type="caution">
    <text evidence="5">The sequence shown here is derived from an EMBL/GenBank/DDBJ whole genome shotgun (WGS) entry which is preliminary data.</text>
</comment>
<sequence>MRFVIILFLGLFLIPPCKAQNEPSSTEASSTEGSSTETSSTEASSTEASSTEASSTEASSTEASSTEASSTEATTTQPPVTEASTAQPPVTEASTAQPPVTEASTAQPPVTEASTAQPPVTEVSTAQPPVTEVSTAQPTATEVSTAQPPATEVSTAQPPVTEISTAQPPATEVSTAQPPPTTTTERPFGPIFRCDFTTSCFGNDDLEVTDGSEFNPSELIATSQPPPAPVSDVTSTSKSHLFSHPTSMYIFPHITAKPTSNGQLCNLPYRPPLDDNSTTTNWDMWFCYNNQCPTTNGEATCRTDQYGLISLNASETLKTITDPLTPNVMARDASGDQCLRFYYYFTVYDGKDWGQQIQLRIIPKDSTKPSFSIGTITAIDMQQNKWQLKNITFKSEVSSYELEVNFTVTTENRTEDAGMNRTVYFALDNIELYNYNCSYVRDELEVTTTTTVLTTTTADPGTTPPEEPNNLPLILGLSLGIGIPVLLAIIGLGVYFYMKKKKSSGGYGDAIGIQLEVVDPFYDPFAVNPNEF</sequence>
<reference evidence="5" key="1">
    <citation type="submission" date="2021-02" db="EMBL/GenBank/DDBJ databases">
        <authorList>
            <person name="Nowell W R."/>
        </authorList>
    </citation>
    <scope>NUCLEOTIDE SEQUENCE</scope>
</reference>
<dbReference type="PANTHER" id="PTHR17384">
    <property type="entry name" value="P-SELECTIN GLYCOPROTEIN LIGAND-1"/>
    <property type="match status" value="1"/>
</dbReference>
<dbReference type="Proteomes" id="UP000663868">
    <property type="component" value="Unassembled WGS sequence"/>
</dbReference>
<organism evidence="5 6">
    <name type="scientific">Adineta steineri</name>
    <dbReference type="NCBI Taxonomy" id="433720"/>
    <lineage>
        <taxon>Eukaryota</taxon>
        <taxon>Metazoa</taxon>
        <taxon>Spiralia</taxon>
        <taxon>Gnathifera</taxon>
        <taxon>Rotifera</taxon>
        <taxon>Eurotatoria</taxon>
        <taxon>Bdelloidea</taxon>
        <taxon>Adinetida</taxon>
        <taxon>Adinetidae</taxon>
        <taxon>Adineta</taxon>
    </lineage>
</organism>
<dbReference type="InterPro" id="IPR026195">
    <property type="entry name" value="PSGL-1"/>
</dbReference>
<dbReference type="Gene3D" id="2.60.120.200">
    <property type="match status" value="1"/>
</dbReference>
<dbReference type="EMBL" id="CAJOBB010009543">
    <property type="protein sequence ID" value="CAF4229848.1"/>
    <property type="molecule type" value="Genomic_DNA"/>
</dbReference>
<evidence type="ECO:0000313" key="6">
    <source>
        <dbReference type="Proteomes" id="UP000663868"/>
    </source>
</evidence>
<feature type="transmembrane region" description="Helical" evidence="2">
    <location>
        <begin position="473"/>
        <end position="497"/>
    </location>
</feature>
<keyword evidence="2" id="KW-0472">Membrane</keyword>
<evidence type="ECO:0000256" key="2">
    <source>
        <dbReference type="SAM" id="Phobius"/>
    </source>
</evidence>
<keyword evidence="3" id="KW-0732">Signal</keyword>
<dbReference type="PROSITE" id="PS50060">
    <property type="entry name" value="MAM_2"/>
    <property type="match status" value="1"/>
</dbReference>
<dbReference type="PANTHER" id="PTHR17384:SF7">
    <property type="entry name" value="P-SELECTIN GLYCOPROTEIN LIGAND 1"/>
    <property type="match status" value="1"/>
</dbReference>
<dbReference type="InterPro" id="IPR000998">
    <property type="entry name" value="MAM_dom"/>
</dbReference>
<keyword evidence="2" id="KW-0812">Transmembrane</keyword>
<evidence type="ECO:0000256" key="1">
    <source>
        <dbReference type="SAM" id="MobiDB-lite"/>
    </source>
</evidence>
<feature type="compositionally biased region" description="Low complexity" evidence="1">
    <location>
        <begin position="24"/>
        <end position="76"/>
    </location>
</feature>
<feature type="chain" id="PRO_5033045755" description="MAM domain-containing protein" evidence="3">
    <location>
        <begin position="20"/>
        <end position="532"/>
    </location>
</feature>
<accession>A0A820DC77</accession>
<name>A0A820DC77_9BILA</name>
<dbReference type="Pfam" id="PF00629">
    <property type="entry name" value="MAM"/>
    <property type="match status" value="1"/>
</dbReference>
<gene>
    <name evidence="5" type="ORF">KXQ929_LOCUS41674</name>
</gene>
<evidence type="ECO:0000259" key="4">
    <source>
        <dbReference type="PROSITE" id="PS50060"/>
    </source>
</evidence>
<feature type="domain" description="MAM" evidence="4">
    <location>
        <begin position="324"/>
        <end position="439"/>
    </location>
</feature>
<dbReference type="GO" id="GO:0005886">
    <property type="term" value="C:plasma membrane"/>
    <property type="evidence" value="ECO:0007669"/>
    <property type="project" value="TreeGrafter"/>
</dbReference>
<feature type="signal peptide" evidence="3">
    <location>
        <begin position="1"/>
        <end position="19"/>
    </location>
</feature>
<protein>
    <recommendedName>
        <fullName evidence="4">MAM domain-containing protein</fullName>
    </recommendedName>
</protein>
<keyword evidence="2" id="KW-1133">Transmembrane helix</keyword>
<dbReference type="AlphaFoldDB" id="A0A820DC77"/>